<evidence type="ECO:0000259" key="6">
    <source>
        <dbReference type="Pfam" id="PF04932"/>
    </source>
</evidence>
<evidence type="ECO:0000256" key="1">
    <source>
        <dbReference type="ARBA" id="ARBA00004141"/>
    </source>
</evidence>
<feature type="transmembrane region" description="Helical" evidence="5">
    <location>
        <begin position="37"/>
        <end position="53"/>
    </location>
</feature>
<reference evidence="7 8" key="1">
    <citation type="submission" date="2018-06" db="EMBL/GenBank/DDBJ databases">
        <authorList>
            <consortium name="Pathogen Informatics"/>
            <person name="Doyle S."/>
        </authorList>
    </citation>
    <scope>NUCLEOTIDE SEQUENCE [LARGE SCALE GENOMIC DNA]</scope>
    <source>
        <strain evidence="7 8">NCTC10717</strain>
    </source>
</reference>
<dbReference type="RefSeq" id="WP_172459497.1">
    <property type="nucleotide sequence ID" value="NZ_UHIA01000004.1"/>
</dbReference>
<dbReference type="Proteomes" id="UP000254575">
    <property type="component" value="Unassembled WGS sequence"/>
</dbReference>
<feature type="transmembrane region" description="Helical" evidence="5">
    <location>
        <begin position="393"/>
        <end position="411"/>
    </location>
</feature>
<feature type="transmembrane region" description="Helical" evidence="5">
    <location>
        <begin position="223"/>
        <end position="243"/>
    </location>
</feature>
<keyword evidence="8" id="KW-1185">Reference proteome</keyword>
<evidence type="ECO:0000313" key="8">
    <source>
        <dbReference type="Proteomes" id="UP000254575"/>
    </source>
</evidence>
<evidence type="ECO:0000313" key="7">
    <source>
        <dbReference type="EMBL" id="SUO98367.1"/>
    </source>
</evidence>
<keyword evidence="3 5" id="KW-1133">Transmembrane helix</keyword>
<protein>
    <submittedName>
        <fullName evidence="7">O-antigen ligase</fullName>
    </submittedName>
</protein>
<dbReference type="AlphaFoldDB" id="A0A380N3J2"/>
<proteinExistence type="predicted"/>
<feature type="transmembrane region" description="Helical" evidence="5">
    <location>
        <begin position="365"/>
        <end position="386"/>
    </location>
</feature>
<comment type="subcellular location">
    <subcellularLocation>
        <location evidence="1">Membrane</location>
        <topology evidence="1">Multi-pass membrane protein</topology>
    </subcellularLocation>
</comment>
<accession>A0A380N3J2</accession>
<evidence type="ECO:0000256" key="3">
    <source>
        <dbReference type="ARBA" id="ARBA00022989"/>
    </source>
</evidence>
<dbReference type="InterPro" id="IPR007016">
    <property type="entry name" value="O-antigen_ligase-rel_domated"/>
</dbReference>
<name>A0A380N3J2_9GAMM</name>
<keyword evidence="7" id="KW-0436">Ligase</keyword>
<feature type="transmembrane region" description="Helical" evidence="5">
    <location>
        <begin position="153"/>
        <end position="173"/>
    </location>
</feature>
<organism evidence="7 8">
    <name type="scientific">Suttonella indologenes</name>
    <dbReference type="NCBI Taxonomy" id="13276"/>
    <lineage>
        <taxon>Bacteria</taxon>
        <taxon>Pseudomonadati</taxon>
        <taxon>Pseudomonadota</taxon>
        <taxon>Gammaproteobacteria</taxon>
        <taxon>Cardiobacteriales</taxon>
        <taxon>Cardiobacteriaceae</taxon>
        <taxon>Suttonella</taxon>
    </lineage>
</organism>
<dbReference type="GO" id="GO:0016020">
    <property type="term" value="C:membrane"/>
    <property type="evidence" value="ECO:0007669"/>
    <property type="project" value="UniProtKB-SubCell"/>
</dbReference>
<evidence type="ECO:0000256" key="2">
    <source>
        <dbReference type="ARBA" id="ARBA00022692"/>
    </source>
</evidence>
<feature type="domain" description="O-antigen ligase-related" evidence="6">
    <location>
        <begin position="185"/>
        <end position="337"/>
    </location>
</feature>
<dbReference type="PANTHER" id="PTHR37422:SF23">
    <property type="entry name" value="TEICHURONIC ACID BIOSYNTHESIS PROTEIN TUAE"/>
    <property type="match status" value="1"/>
</dbReference>
<evidence type="ECO:0000256" key="4">
    <source>
        <dbReference type="ARBA" id="ARBA00023136"/>
    </source>
</evidence>
<dbReference type="InterPro" id="IPR051533">
    <property type="entry name" value="WaaL-like"/>
</dbReference>
<keyword evidence="4 5" id="KW-0472">Membrane</keyword>
<evidence type="ECO:0000256" key="5">
    <source>
        <dbReference type="SAM" id="Phobius"/>
    </source>
</evidence>
<dbReference type="PANTHER" id="PTHR37422">
    <property type="entry name" value="TEICHURONIC ACID BIOSYNTHESIS PROTEIN TUAE"/>
    <property type="match status" value="1"/>
</dbReference>
<feature type="transmembrane region" description="Helical" evidence="5">
    <location>
        <begin position="327"/>
        <end position="345"/>
    </location>
</feature>
<dbReference type="GO" id="GO:0016874">
    <property type="term" value="F:ligase activity"/>
    <property type="evidence" value="ECO:0007669"/>
    <property type="project" value="UniProtKB-KW"/>
</dbReference>
<feature type="transmembrane region" description="Helical" evidence="5">
    <location>
        <begin position="65"/>
        <end position="82"/>
    </location>
</feature>
<dbReference type="EMBL" id="UHIA01000004">
    <property type="protein sequence ID" value="SUO98367.1"/>
    <property type="molecule type" value="Genomic_DNA"/>
</dbReference>
<sequence length="417" mass="46027">MAVNSIRQGFQLGRFWVGSFWLLAFVLAFVVRSSYGYGAGAIALAGILSLFTWRQMPPLSQATRQWSLLLLVYVGLMLLFLYAGDEPIGAYERLGRYLLAVPLVIAIWRWRPSMHCYAISLVLGIAAAFTVVFIARVIQGKGIGSGYGYQNQIQYSDMVMIMGTAALFASFAYRRFGLSWWLLHAAALLALAGAFLTGGRGGWLVLLPTMALYIAAQEGGKRLKTAIVMLLGVSAFIALLCSIPQLHISGRVMQIWYDIQQFQSGNAHSSQGARLAMWQCSWHLFAEQPWLGLGGELKQMMIEAADQGFCATAVKGFNHVHNDFIDIFVRYGLLGGTATLLMYAYPAYLYLRALRFPLTAEQRTMAWSGIAVCAAFYTCSMSNAILAHNITSVFFLLFNAYLITGLGKRPIPIGTHV</sequence>
<gene>
    <name evidence="7" type="primary">rfaL</name>
    <name evidence="7" type="ORF">NCTC10717_02112</name>
</gene>
<feature type="transmembrane region" description="Helical" evidence="5">
    <location>
        <begin position="12"/>
        <end position="31"/>
    </location>
</feature>
<keyword evidence="2 5" id="KW-0812">Transmembrane</keyword>
<feature type="transmembrane region" description="Helical" evidence="5">
    <location>
        <begin position="117"/>
        <end position="138"/>
    </location>
</feature>
<dbReference type="Pfam" id="PF04932">
    <property type="entry name" value="Wzy_C"/>
    <property type="match status" value="1"/>
</dbReference>
<feature type="transmembrane region" description="Helical" evidence="5">
    <location>
        <begin position="94"/>
        <end position="110"/>
    </location>
</feature>
<feature type="transmembrane region" description="Helical" evidence="5">
    <location>
        <begin position="180"/>
        <end position="203"/>
    </location>
</feature>